<evidence type="ECO:0008006" key="6">
    <source>
        <dbReference type="Google" id="ProtNLM"/>
    </source>
</evidence>
<dbReference type="PRINTS" id="PR01415">
    <property type="entry name" value="ANKYRIN"/>
</dbReference>
<feature type="repeat" description="ANK" evidence="3">
    <location>
        <begin position="174"/>
        <end position="206"/>
    </location>
</feature>
<dbReference type="SUPFAM" id="SSF48403">
    <property type="entry name" value="Ankyrin repeat"/>
    <property type="match status" value="1"/>
</dbReference>
<dbReference type="InterPro" id="IPR036770">
    <property type="entry name" value="Ankyrin_rpt-contain_sf"/>
</dbReference>
<feature type="repeat" description="ANK" evidence="3">
    <location>
        <begin position="207"/>
        <end position="239"/>
    </location>
</feature>
<feature type="repeat" description="ANK" evidence="3">
    <location>
        <begin position="329"/>
        <end position="361"/>
    </location>
</feature>
<dbReference type="Pfam" id="PF00023">
    <property type="entry name" value="Ank"/>
    <property type="match status" value="1"/>
</dbReference>
<dbReference type="Proteomes" id="UP001187531">
    <property type="component" value="Unassembled WGS sequence"/>
</dbReference>
<dbReference type="EMBL" id="JAVRJZ010000020">
    <property type="protein sequence ID" value="KAK2706053.1"/>
    <property type="molecule type" value="Genomic_DNA"/>
</dbReference>
<organism evidence="4 5">
    <name type="scientific">Artemia franciscana</name>
    <name type="common">Brine shrimp</name>
    <name type="synonym">Artemia sanfranciscana</name>
    <dbReference type="NCBI Taxonomy" id="6661"/>
    <lineage>
        <taxon>Eukaryota</taxon>
        <taxon>Metazoa</taxon>
        <taxon>Ecdysozoa</taxon>
        <taxon>Arthropoda</taxon>
        <taxon>Crustacea</taxon>
        <taxon>Branchiopoda</taxon>
        <taxon>Anostraca</taxon>
        <taxon>Artemiidae</taxon>
        <taxon>Artemia</taxon>
    </lineage>
</organism>
<evidence type="ECO:0000256" key="3">
    <source>
        <dbReference type="PROSITE-ProRule" id="PRU00023"/>
    </source>
</evidence>
<feature type="repeat" description="ANK" evidence="3">
    <location>
        <begin position="101"/>
        <end position="135"/>
    </location>
</feature>
<reference evidence="4" key="1">
    <citation type="submission" date="2023-07" db="EMBL/GenBank/DDBJ databases">
        <title>Chromosome-level genome assembly of Artemia franciscana.</title>
        <authorList>
            <person name="Jo E."/>
        </authorList>
    </citation>
    <scope>NUCLEOTIDE SEQUENCE</scope>
    <source>
        <tissue evidence="4">Whole body</tissue>
    </source>
</reference>
<dbReference type="PANTHER" id="PTHR24161">
    <property type="entry name" value="ANK_REP_REGION DOMAIN-CONTAINING PROTEIN-RELATED"/>
    <property type="match status" value="1"/>
</dbReference>
<feature type="repeat" description="ANK" evidence="3">
    <location>
        <begin position="273"/>
        <end position="302"/>
    </location>
</feature>
<keyword evidence="5" id="KW-1185">Reference proteome</keyword>
<sequence length="379" mass="41208">MRDKYDNYSLICAVRQGDLERTKELINSYGLSYSKDWSEESRRDALINGKIEIAKLLSNPRCKVRGMAFDSILHLAVASSNIELVEMILDKGATINKFNKLGETPFHCSIINNDGNVDMTKLLLKYGSDVNARTSYGASPLHLAASEGYSQTVDYLLKNGAHVDCVYTTHTRHNGYTPLHCAAEKGITEVVQLLLDSGANVEAKGEDSKTPVHIAVSNKKETIVKLLLRYGAKVDNQDKNGKTALHLAAEKGTTEVVQLLLDSGANVDAKAKDKNTPLHFAVSNPGNIEIVKLLLNYGCKVSSTLLHSAVSNPGNIEIVKFLLNYGCKVSSTLLHLAVASSDTEVVEMILDKGASINGVNTLGETPLHCAIKNNNKMLI</sequence>
<keyword evidence="1" id="KW-0677">Repeat</keyword>
<comment type="caution">
    <text evidence="4">The sequence shown here is derived from an EMBL/GenBank/DDBJ whole genome shotgun (WGS) entry which is preliminary data.</text>
</comment>
<dbReference type="PROSITE" id="PS50297">
    <property type="entry name" value="ANK_REP_REGION"/>
    <property type="match status" value="8"/>
</dbReference>
<dbReference type="Pfam" id="PF12796">
    <property type="entry name" value="Ank_2"/>
    <property type="match status" value="3"/>
</dbReference>
<dbReference type="PROSITE" id="PS50088">
    <property type="entry name" value="ANK_REPEAT"/>
    <property type="match status" value="8"/>
</dbReference>
<name>A0AA88HBZ3_ARTSF</name>
<gene>
    <name evidence="4" type="ORF">QYM36_016167</name>
</gene>
<dbReference type="Gene3D" id="1.25.40.20">
    <property type="entry name" value="Ankyrin repeat-containing domain"/>
    <property type="match status" value="2"/>
</dbReference>
<feature type="repeat" description="ANK" evidence="3">
    <location>
        <begin position="240"/>
        <end position="272"/>
    </location>
</feature>
<accession>A0AA88HBZ3</accession>
<evidence type="ECO:0000256" key="1">
    <source>
        <dbReference type="ARBA" id="ARBA00022737"/>
    </source>
</evidence>
<feature type="repeat" description="ANK" evidence="3">
    <location>
        <begin position="68"/>
        <end position="100"/>
    </location>
</feature>
<evidence type="ECO:0000313" key="5">
    <source>
        <dbReference type="Proteomes" id="UP001187531"/>
    </source>
</evidence>
<feature type="repeat" description="ANK" evidence="3">
    <location>
        <begin position="136"/>
        <end position="168"/>
    </location>
</feature>
<evidence type="ECO:0000313" key="4">
    <source>
        <dbReference type="EMBL" id="KAK2706053.1"/>
    </source>
</evidence>
<keyword evidence="2 3" id="KW-0040">ANK repeat</keyword>
<protein>
    <recommendedName>
        <fullName evidence="6">Ankyrin repeat protein</fullName>
    </recommendedName>
</protein>
<proteinExistence type="predicted"/>
<dbReference type="InterPro" id="IPR002110">
    <property type="entry name" value="Ankyrin_rpt"/>
</dbReference>
<dbReference type="SMART" id="SM00248">
    <property type="entry name" value="ANK"/>
    <property type="match status" value="10"/>
</dbReference>
<dbReference type="AlphaFoldDB" id="A0AA88HBZ3"/>
<evidence type="ECO:0000256" key="2">
    <source>
        <dbReference type="ARBA" id="ARBA00023043"/>
    </source>
</evidence>
<dbReference type="PANTHER" id="PTHR24161:SF85">
    <property type="entry name" value="PALMITOYLTRANSFERASE HIP14"/>
    <property type="match status" value="1"/>
</dbReference>